<dbReference type="SMART" id="SM01008">
    <property type="entry name" value="Ald_Xan_dh_C"/>
    <property type="match status" value="1"/>
</dbReference>
<dbReference type="PROSITE" id="PS51318">
    <property type="entry name" value="TAT"/>
    <property type="match status" value="1"/>
</dbReference>
<sequence>MTEQTNEFTIENISRRNFLKVSTIGASAFALQCTIPLSFEAMAEESGTPRLNLFVAIEEDQSITITCHRSEMGQGIRTSIAQVIADELDADWNFVKITQALGDKSYGNQNTDGSKSIRAYFKYLREFGASAKLMLRQAAAQAWNLPLSEISASNHQVMHASGKTLSYGQLAKLAALQPIPSNDTLTLKTPAEFKYIGKGFRSLDIDDMTSGKAIYGQDIAIPNMVYACLKRTPVMGGFIASLDSKKAKQVSGVLDVIEIKGQPFPSLFNPLASVAVIATNTWAALKGVESLDITWGASEYNNYDSTKEANQTTKNISKAKAKQVTKLNPAQLTDEKNLLQVEATYTLPYLAHAPMEPPAATAMIHPDGKCEIWSCVQAPQAVQRHVSKALGIKPEDVIVHVTLLGGAFGRKAQPDFVVEAALLAKLLNKPVKVVWSREDDIQHDYYHAASVMNHSAKVSPSAEIKSWVSKIGFTPIQSLWNIKKNQPANFEIAGIRRNGFSAENLITKVINTPASTRIGWLRSVANIQHGFSIGCFMDEISVASQIDCKALWLKTLDEQANSQKMKRVIEDVTQNANWAARQNLPEGEALGLAAHHSFESEVAVVSHVKVEGKQLKILKVYISADVGTVVNIDRVKAQMEGAVIFGLSIALHNEISFKDGKVEQTNFHDYPILRLHECPEIEVSIIDSQDVPGGVGEPGVPPVAPSVANAIFAATKVRPRELPLSKTYNI</sequence>
<dbReference type="InterPro" id="IPR000674">
    <property type="entry name" value="Ald_Oxase/Xan_DH_a/b"/>
</dbReference>
<dbReference type="Gene3D" id="3.90.1170.50">
    <property type="entry name" value="Aldehyde oxidase/xanthine dehydrogenase, a/b hammerhead"/>
    <property type="match status" value="1"/>
</dbReference>
<accession>A0A0J8JQT6</accession>
<dbReference type="Pfam" id="PF02738">
    <property type="entry name" value="MoCoBD_1"/>
    <property type="match status" value="1"/>
</dbReference>
<dbReference type="InterPro" id="IPR052516">
    <property type="entry name" value="N-heterocyclic_Hydroxylase"/>
</dbReference>
<dbReference type="Proteomes" id="UP000037600">
    <property type="component" value="Unassembled WGS sequence"/>
</dbReference>
<protein>
    <recommendedName>
        <fullName evidence="1">Aldehyde oxidase/xanthine dehydrogenase a/b hammerhead domain-containing protein</fullName>
    </recommendedName>
</protein>
<feature type="domain" description="Aldehyde oxidase/xanthine dehydrogenase a/b hammerhead" evidence="1">
    <location>
        <begin position="210"/>
        <end position="299"/>
    </location>
</feature>
<dbReference type="GO" id="GO:0016491">
    <property type="term" value="F:oxidoreductase activity"/>
    <property type="evidence" value="ECO:0007669"/>
    <property type="project" value="InterPro"/>
</dbReference>
<dbReference type="EMBL" id="LAZL01000001">
    <property type="protein sequence ID" value="KMT67086.1"/>
    <property type="molecule type" value="Genomic_DNA"/>
</dbReference>
<organism evidence="2 3">
    <name type="scientific">Catenovulum maritimum</name>
    <dbReference type="NCBI Taxonomy" id="1513271"/>
    <lineage>
        <taxon>Bacteria</taxon>
        <taxon>Pseudomonadati</taxon>
        <taxon>Pseudomonadota</taxon>
        <taxon>Gammaproteobacteria</taxon>
        <taxon>Alteromonadales</taxon>
        <taxon>Alteromonadaceae</taxon>
        <taxon>Catenovulum</taxon>
    </lineage>
</organism>
<dbReference type="RefSeq" id="WP_048688067.1">
    <property type="nucleotide sequence ID" value="NZ_KQ130482.1"/>
</dbReference>
<dbReference type="InterPro" id="IPR006311">
    <property type="entry name" value="TAT_signal"/>
</dbReference>
<dbReference type="PATRIC" id="fig|1513271.3.peg.85"/>
<dbReference type="SUPFAM" id="SSF56003">
    <property type="entry name" value="Molybdenum cofactor-binding domain"/>
    <property type="match status" value="2"/>
</dbReference>
<dbReference type="STRING" id="1513271.XM47_00405"/>
<dbReference type="InterPro" id="IPR037165">
    <property type="entry name" value="AldOxase/xan_DH_Mopterin-bd_sf"/>
</dbReference>
<dbReference type="AlphaFoldDB" id="A0A0J8JQT6"/>
<comment type="caution">
    <text evidence="2">The sequence shown here is derived from an EMBL/GenBank/DDBJ whole genome shotgun (WGS) entry which is preliminary data.</text>
</comment>
<dbReference type="InterPro" id="IPR008274">
    <property type="entry name" value="AldOxase/xan_DH_MoCoBD1"/>
</dbReference>
<dbReference type="InterPro" id="IPR046867">
    <property type="entry name" value="AldOxase/xan_DH_MoCoBD2"/>
</dbReference>
<dbReference type="OrthoDB" id="9767994at2"/>
<dbReference type="PIRSF" id="PIRSF036389">
    <property type="entry name" value="IOR_B"/>
    <property type="match status" value="1"/>
</dbReference>
<dbReference type="InterPro" id="IPR012368">
    <property type="entry name" value="OxRdtase_Mopterin-bd_su_IorB"/>
</dbReference>
<dbReference type="Pfam" id="PF20256">
    <property type="entry name" value="MoCoBD_2"/>
    <property type="match status" value="2"/>
</dbReference>
<name>A0A0J8JQT6_9ALTE</name>
<dbReference type="PANTHER" id="PTHR47495:SF3">
    <property type="entry name" value="BLR6219 PROTEIN"/>
    <property type="match status" value="1"/>
</dbReference>
<evidence type="ECO:0000313" key="3">
    <source>
        <dbReference type="Proteomes" id="UP000037600"/>
    </source>
</evidence>
<dbReference type="PANTHER" id="PTHR47495">
    <property type="entry name" value="ALDEHYDE DEHYDROGENASE"/>
    <property type="match status" value="1"/>
</dbReference>
<evidence type="ECO:0000259" key="1">
    <source>
        <dbReference type="SMART" id="SM01008"/>
    </source>
</evidence>
<dbReference type="Gene3D" id="3.30.365.10">
    <property type="entry name" value="Aldehyde oxidase/xanthine dehydrogenase, molybdopterin binding domain"/>
    <property type="match status" value="3"/>
</dbReference>
<proteinExistence type="predicted"/>
<keyword evidence="3" id="KW-1185">Reference proteome</keyword>
<gene>
    <name evidence="2" type="ORF">XM47_00405</name>
</gene>
<reference evidence="2 3" key="1">
    <citation type="submission" date="2015-04" db="EMBL/GenBank/DDBJ databases">
        <title>Draft Genome Sequence of the Novel Agar-Digesting Marine Bacterium Q1.</title>
        <authorList>
            <person name="Li Y."/>
            <person name="Li D."/>
            <person name="Chen G."/>
            <person name="Du Z."/>
        </authorList>
    </citation>
    <scope>NUCLEOTIDE SEQUENCE [LARGE SCALE GENOMIC DNA]</scope>
    <source>
        <strain evidence="2 3">Q1</strain>
    </source>
</reference>
<evidence type="ECO:0000313" key="2">
    <source>
        <dbReference type="EMBL" id="KMT67086.1"/>
    </source>
</evidence>